<reference evidence="2 3" key="1">
    <citation type="journal article" date="2012" name="J. Bacteriol.">
        <title>Complete Genome Sequence of the Fruiting Myxobacterium Corallococcus coralloides DSM 2259.</title>
        <authorList>
            <person name="Huntley S."/>
            <person name="Zhang Y."/>
            <person name="Treuner-Lange A."/>
            <person name="Kneip S."/>
            <person name="Sensen C.W."/>
            <person name="Sogaard-Andersen L."/>
        </authorList>
    </citation>
    <scope>NUCLEOTIDE SEQUENCE [LARGE SCALE GENOMIC DNA]</scope>
    <source>
        <strain evidence="3">ATCC 25202 / DSM 2259 / NBRC 100086 / M2</strain>
    </source>
</reference>
<protein>
    <submittedName>
        <fullName evidence="2">Uncharacterized protein</fullName>
    </submittedName>
</protein>
<evidence type="ECO:0000256" key="1">
    <source>
        <dbReference type="SAM" id="MobiDB-lite"/>
    </source>
</evidence>
<name>H8MNT1_CORCM</name>
<gene>
    <name evidence="2" type="ordered locus">COCOR_06212</name>
</gene>
<feature type="compositionally biased region" description="Low complexity" evidence="1">
    <location>
        <begin position="81"/>
        <end position="92"/>
    </location>
</feature>
<evidence type="ECO:0000313" key="3">
    <source>
        <dbReference type="Proteomes" id="UP000007587"/>
    </source>
</evidence>
<dbReference type="STRING" id="1144275.COCOR_06212"/>
<dbReference type="RefSeq" id="WP_014399000.1">
    <property type="nucleotide sequence ID" value="NC_017030.1"/>
</dbReference>
<keyword evidence="3" id="KW-1185">Reference proteome</keyword>
<accession>H8MNT1</accession>
<dbReference type="HOGENOM" id="CLU_2328942_0_0_7"/>
<dbReference type="KEGG" id="ccx:COCOR_06212"/>
<reference evidence="3" key="2">
    <citation type="submission" date="2012-03" db="EMBL/GenBank/DDBJ databases">
        <title>Genome sequence of the fruiting myxobacterium Corallococcus coralloides DSM 2259.</title>
        <authorList>
            <person name="Huntley S."/>
            <person name="Zhang Y."/>
            <person name="Treuner-Lange A."/>
            <person name="Sensen C.W."/>
            <person name="Sogaard-Andersen L."/>
        </authorList>
    </citation>
    <scope>NUCLEOTIDE SEQUENCE [LARGE SCALE GENOMIC DNA]</scope>
    <source>
        <strain evidence="3">ATCC 25202 / DSM 2259 / NBRC 100086 / M2</strain>
    </source>
</reference>
<proteinExistence type="predicted"/>
<feature type="region of interest" description="Disordered" evidence="1">
    <location>
        <begin position="72"/>
        <end position="98"/>
    </location>
</feature>
<dbReference type="AlphaFoldDB" id="H8MNT1"/>
<dbReference type="EMBL" id="CP003389">
    <property type="protein sequence ID" value="AFE06811.1"/>
    <property type="molecule type" value="Genomic_DNA"/>
</dbReference>
<organism evidence="2 3">
    <name type="scientific">Corallococcus coralloides (strain ATCC 25202 / DSM 2259 / NBRC 100086 / M2)</name>
    <name type="common">Myxococcus coralloides</name>
    <dbReference type="NCBI Taxonomy" id="1144275"/>
    <lineage>
        <taxon>Bacteria</taxon>
        <taxon>Pseudomonadati</taxon>
        <taxon>Myxococcota</taxon>
        <taxon>Myxococcia</taxon>
        <taxon>Myxococcales</taxon>
        <taxon>Cystobacterineae</taxon>
        <taxon>Myxococcaceae</taxon>
        <taxon>Corallococcus</taxon>
    </lineage>
</organism>
<dbReference type="InParanoid" id="H8MNT1"/>
<dbReference type="OrthoDB" id="9986454at2"/>
<dbReference type="Proteomes" id="UP000007587">
    <property type="component" value="Chromosome"/>
</dbReference>
<evidence type="ECO:0000313" key="2">
    <source>
        <dbReference type="EMBL" id="AFE06811.1"/>
    </source>
</evidence>
<sequence length="98" mass="10594">MPLLDEPWSDFADRNPVLPLLLGMLSLSQRLNHLLPEPAAPPSPLPETEEDRLLLMVLGLVSARRTFLGAMEASRSSGEVATPAPDASAAPSLRELLR</sequence>